<dbReference type="KEGG" id="nan:AArc1_0704"/>
<feature type="domain" description="Leucine-binding protein" evidence="3">
    <location>
        <begin position="68"/>
        <end position="416"/>
    </location>
</feature>
<feature type="compositionally biased region" description="Low complexity" evidence="2">
    <location>
        <begin position="1"/>
        <end position="23"/>
    </location>
</feature>
<dbReference type="InterPro" id="IPR028081">
    <property type="entry name" value="Leu-bd"/>
</dbReference>
<keyword evidence="1" id="KW-0732">Signal</keyword>
<dbReference type="PANTHER" id="PTHR30483:SF6">
    <property type="entry name" value="PERIPLASMIC BINDING PROTEIN OF ABC TRANSPORTER FOR NATURAL AMINO ACIDS"/>
    <property type="match status" value="1"/>
</dbReference>
<evidence type="ECO:0000256" key="2">
    <source>
        <dbReference type="SAM" id="MobiDB-lite"/>
    </source>
</evidence>
<dbReference type="Gene3D" id="3.40.50.2300">
    <property type="match status" value="2"/>
</dbReference>
<name>A0A346PC02_9EURY</name>
<evidence type="ECO:0000313" key="5">
    <source>
        <dbReference type="Proteomes" id="UP000258707"/>
    </source>
</evidence>
<evidence type="ECO:0000256" key="1">
    <source>
        <dbReference type="ARBA" id="ARBA00022729"/>
    </source>
</evidence>
<organism evidence="4 5">
    <name type="scientific">Natrarchaeobaculum sulfurireducens</name>
    <dbReference type="NCBI Taxonomy" id="2044521"/>
    <lineage>
        <taxon>Archaea</taxon>
        <taxon>Methanobacteriati</taxon>
        <taxon>Methanobacteriota</taxon>
        <taxon>Stenosarchaea group</taxon>
        <taxon>Halobacteria</taxon>
        <taxon>Halobacteriales</taxon>
        <taxon>Natrialbaceae</taxon>
        <taxon>Natrarchaeobaculum</taxon>
    </lineage>
</organism>
<dbReference type="SUPFAM" id="SSF53822">
    <property type="entry name" value="Periplasmic binding protein-like I"/>
    <property type="match status" value="1"/>
</dbReference>
<dbReference type="GeneID" id="37637515"/>
<dbReference type="AlphaFoldDB" id="A0A346PC02"/>
<dbReference type="Pfam" id="PF13458">
    <property type="entry name" value="Peripla_BP_6"/>
    <property type="match status" value="1"/>
</dbReference>
<dbReference type="EMBL" id="CP024047">
    <property type="protein sequence ID" value="AXR77047.1"/>
    <property type="molecule type" value="Genomic_DNA"/>
</dbReference>
<evidence type="ECO:0000313" key="4">
    <source>
        <dbReference type="EMBL" id="AXR77047.1"/>
    </source>
</evidence>
<dbReference type="CDD" id="cd06345">
    <property type="entry name" value="PBP1_ABC_ligand_binding-like"/>
    <property type="match status" value="1"/>
</dbReference>
<evidence type="ECO:0000259" key="3">
    <source>
        <dbReference type="Pfam" id="PF13458"/>
    </source>
</evidence>
<reference evidence="5" key="1">
    <citation type="submission" date="2017-10" db="EMBL/GenBank/DDBJ databases">
        <title>Phenotypic and genomic properties of facultatively anaerobic sulfur-reducing natronoarchaea from hypersaline soda lakes.</title>
        <authorList>
            <person name="Sorokin D.Y."/>
            <person name="Kublanov I.V."/>
            <person name="Roman P."/>
            <person name="Sinninghe Damste J.S."/>
            <person name="Golyshin P.N."/>
            <person name="Rojo D."/>
            <person name="Ciordia S."/>
            <person name="Mena Md.C."/>
            <person name="Ferrer M."/>
            <person name="Messina E."/>
            <person name="Smedile F."/>
            <person name="La Spada G."/>
            <person name="La Cono V."/>
            <person name="Yakimov M.M."/>
        </authorList>
    </citation>
    <scope>NUCLEOTIDE SEQUENCE [LARGE SCALE GENOMIC DNA]</scope>
    <source>
        <strain evidence="5">AArc1</strain>
    </source>
</reference>
<accession>A0A346PC02</accession>
<feature type="region of interest" description="Disordered" evidence="2">
    <location>
        <begin position="1"/>
        <end position="24"/>
    </location>
</feature>
<dbReference type="InterPro" id="IPR028082">
    <property type="entry name" value="Peripla_BP_I"/>
</dbReference>
<proteinExistence type="predicted"/>
<dbReference type="RefSeq" id="WP_117363260.1">
    <property type="nucleotide sequence ID" value="NZ_CP024047.1"/>
</dbReference>
<dbReference type="Proteomes" id="UP000258707">
    <property type="component" value="Chromosome"/>
</dbReference>
<sequence>MTKATRGTNGSDASSSSGSSRGCARGRRRFLQATAVTGGLSLAGCVDTYNTVRDDVVGSTDEPDEDVVTIGLLAPDPESDFVGQSMVRSAEIAVADLEDDGGIDGKAVELVVGNTAANPLEARREYQRLVLEEGADVTVGIFDSPSLVNVMDDIAEQETIHLTAGAATADASRLVVDDYDRYKYHFRVGPPNDYDLGQVQMDFLEDIAPEVGWDSIALLAEDYDWTAGPWSVYQEQLGDTGVDVVLEEQYPPAVDDFSSLYDEVVEADADVVLATMAHTGTDAVLDWAHPNRPADTPEPYPFAFGGIHVPMQLPTYYDQTDGACRYGFGQISATAESEIGALTDEFVTAYESAHGDTPVYNGYHTYDGIRLFAQAVEQAGTLESDTLVETLEEASLDGTVGTVEFYDRDHEFAHDFVYHENEMLYFQWQERDGEGVQEIVWPDEHATAEFVSPEWI</sequence>
<dbReference type="InterPro" id="IPR051010">
    <property type="entry name" value="BCAA_transport"/>
</dbReference>
<protein>
    <submittedName>
        <fullName evidence="4">ABC-type branched-chain amino acid transport system, periplasmic component</fullName>
    </submittedName>
</protein>
<dbReference type="PANTHER" id="PTHR30483">
    <property type="entry name" value="LEUCINE-SPECIFIC-BINDING PROTEIN"/>
    <property type="match status" value="1"/>
</dbReference>
<gene>
    <name evidence="4" type="ORF">AArc1_0704</name>
</gene>